<accession>A0A0A9FR13</accession>
<reference evidence="1" key="2">
    <citation type="journal article" date="2015" name="Data Brief">
        <title>Shoot transcriptome of the giant reed, Arundo donax.</title>
        <authorList>
            <person name="Barrero R.A."/>
            <person name="Guerrero F.D."/>
            <person name="Moolhuijzen P."/>
            <person name="Goolsby J.A."/>
            <person name="Tidwell J."/>
            <person name="Bellgard S.E."/>
            <person name="Bellgard M.I."/>
        </authorList>
    </citation>
    <scope>NUCLEOTIDE SEQUENCE</scope>
    <source>
        <tissue evidence="1">Shoot tissue taken approximately 20 cm above the soil surface</tissue>
    </source>
</reference>
<evidence type="ECO:0000313" key="1">
    <source>
        <dbReference type="EMBL" id="JAE14727.1"/>
    </source>
</evidence>
<dbReference type="AlphaFoldDB" id="A0A0A9FR13"/>
<reference evidence="1" key="1">
    <citation type="submission" date="2014-09" db="EMBL/GenBank/DDBJ databases">
        <authorList>
            <person name="Magalhaes I.L.F."/>
            <person name="Oliveira U."/>
            <person name="Santos F.R."/>
            <person name="Vidigal T.H.D.A."/>
            <person name="Brescovit A.D."/>
            <person name="Santos A.J."/>
        </authorList>
    </citation>
    <scope>NUCLEOTIDE SEQUENCE</scope>
    <source>
        <tissue evidence="1">Shoot tissue taken approximately 20 cm above the soil surface</tissue>
    </source>
</reference>
<proteinExistence type="predicted"/>
<sequence>MIGSCGMMLSLPRKSCSPILQMSTLSISIVPSLGSTIRKRAWIKVDFPLPVRPTIPTFFLPGIVHDMFFKTEGRCSAYRTCKSEEPH</sequence>
<organism evidence="1">
    <name type="scientific">Arundo donax</name>
    <name type="common">Giant reed</name>
    <name type="synonym">Donax arundinaceus</name>
    <dbReference type="NCBI Taxonomy" id="35708"/>
    <lineage>
        <taxon>Eukaryota</taxon>
        <taxon>Viridiplantae</taxon>
        <taxon>Streptophyta</taxon>
        <taxon>Embryophyta</taxon>
        <taxon>Tracheophyta</taxon>
        <taxon>Spermatophyta</taxon>
        <taxon>Magnoliopsida</taxon>
        <taxon>Liliopsida</taxon>
        <taxon>Poales</taxon>
        <taxon>Poaceae</taxon>
        <taxon>PACMAD clade</taxon>
        <taxon>Arundinoideae</taxon>
        <taxon>Arundineae</taxon>
        <taxon>Arundo</taxon>
    </lineage>
</organism>
<name>A0A0A9FR13_ARUDO</name>
<protein>
    <submittedName>
        <fullName evidence="1">Uncharacterized protein</fullName>
    </submittedName>
</protein>
<dbReference type="EMBL" id="GBRH01183169">
    <property type="protein sequence ID" value="JAE14727.1"/>
    <property type="molecule type" value="Transcribed_RNA"/>
</dbReference>